<protein>
    <submittedName>
        <fullName evidence="2">Uncharacterized protein</fullName>
    </submittedName>
</protein>
<sequence length="114" mass="13113">MTLSPFRPQSFHTINITCEDDTDILVSLIRARHLMDRRLLNTFAVNLQFHHTTRFPCGPILPQRSIFSASSPKDLSPARVVQFIVFCEFTTGAFHLLLTLVPLLFPYAQIEKKR</sequence>
<keyword evidence="1" id="KW-1133">Transmembrane helix</keyword>
<keyword evidence="1" id="KW-0812">Transmembrane</keyword>
<name>A0A5B0QS41_PUCGR</name>
<organism evidence="2 3">
    <name type="scientific">Puccinia graminis f. sp. tritici</name>
    <dbReference type="NCBI Taxonomy" id="56615"/>
    <lineage>
        <taxon>Eukaryota</taxon>
        <taxon>Fungi</taxon>
        <taxon>Dikarya</taxon>
        <taxon>Basidiomycota</taxon>
        <taxon>Pucciniomycotina</taxon>
        <taxon>Pucciniomycetes</taxon>
        <taxon>Pucciniales</taxon>
        <taxon>Pucciniaceae</taxon>
        <taxon>Puccinia</taxon>
    </lineage>
</organism>
<evidence type="ECO:0000313" key="2">
    <source>
        <dbReference type="EMBL" id="KAA1116112.1"/>
    </source>
</evidence>
<reference evidence="2 3" key="1">
    <citation type="submission" date="2019-05" db="EMBL/GenBank/DDBJ databases">
        <title>Emergence of the Ug99 lineage of the wheat stem rust pathogen through somatic hybridization.</title>
        <authorList>
            <person name="Li F."/>
            <person name="Upadhyaya N.M."/>
            <person name="Sperschneider J."/>
            <person name="Matny O."/>
            <person name="Nguyen-Phuc H."/>
            <person name="Mago R."/>
            <person name="Raley C."/>
            <person name="Miller M.E."/>
            <person name="Silverstein K.A.T."/>
            <person name="Henningsen E."/>
            <person name="Hirsch C.D."/>
            <person name="Visser B."/>
            <person name="Pretorius Z.A."/>
            <person name="Steffenson B.J."/>
            <person name="Schwessinger B."/>
            <person name="Dodds P.N."/>
            <person name="Figueroa M."/>
        </authorList>
    </citation>
    <scope>NUCLEOTIDE SEQUENCE [LARGE SCALE GENOMIC DNA]</scope>
    <source>
        <strain evidence="2">21-0</strain>
    </source>
</reference>
<feature type="transmembrane region" description="Helical" evidence="1">
    <location>
        <begin position="80"/>
        <end position="105"/>
    </location>
</feature>
<evidence type="ECO:0000256" key="1">
    <source>
        <dbReference type="SAM" id="Phobius"/>
    </source>
</evidence>
<keyword evidence="1" id="KW-0472">Membrane</keyword>
<dbReference type="Proteomes" id="UP000324748">
    <property type="component" value="Unassembled WGS sequence"/>
</dbReference>
<dbReference type="EMBL" id="VSWC01000003">
    <property type="protein sequence ID" value="KAA1116112.1"/>
    <property type="molecule type" value="Genomic_DNA"/>
</dbReference>
<comment type="caution">
    <text evidence="2">The sequence shown here is derived from an EMBL/GenBank/DDBJ whole genome shotgun (WGS) entry which is preliminary data.</text>
</comment>
<gene>
    <name evidence="2" type="ORF">PGT21_001101</name>
</gene>
<keyword evidence="3" id="KW-1185">Reference proteome</keyword>
<dbReference type="AlphaFoldDB" id="A0A5B0QS41"/>
<proteinExistence type="predicted"/>
<accession>A0A5B0QS41</accession>
<evidence type="ECO:0000313" key="3">
    <source>
        <dbReference type="Proteomes" id="UP000324748"/>
    </source>
</evidence>